<keyword evidence="5" id="KW-1133">Transmembrane helix</keyword>
<comment type="similarity">
    <text evidence="2">Belongs to the vinculin/alpha-catenin family.</text>
</comment>
<keyword evidence="5" id="KW-0812">Transmembrane</keyword>
<dbReference type="PANTHER" id="PTHR46342">
    <property type="entry name" value="ALPHA-CATULIN"/>
    <property type="match status" value="1"/>
</dbReference>
<dbReference type="FunFam" id="1.20.120.230:FF:000017">
    <property type="entry name" value="Catenin alpha like 1"/>
    <property type="match status" value="1"/>
</dbReference>
<reference evidence="6" key="1">
    <citation type="submission" date="2023-09" db="UniProtKB">
        <authorList>
            <consortium name="Ensembl"/>
        </authorList>
    </citation>
    <scope>IDENTIFICATION</scope>
</reference>
<sequence>MASSCESSAGMASSPCGNSNFDSGLEIKTRSVEQTLIPLVSQITTLINHKDKPKKSERTLAAIHRVGQAVSVAVGRFVAVGEAIAAENQELKDEMGQACFEARRAGDVIAQLTDVGSALPSQLDGRVTVFSDRTAMVKAARLLLSSVTKVLVLADRIVIKQIITSRNKVLVTLDHLERVSTFQEFVQIFSQFGNEMVEFAHLTGDRQNDLKDEKKKARMAAARAVLEKCTMMLLTASKTCLRHPDCESARINKDAVFHRMRCALEQVIEIVTEARSCGENRILPASIYNGIKEFKSGVECLRENLYSLSPQSMSSQLEALVERTEDFTDSAYTSHEQRQAILGLCQLARQDTQQLVHAWVEAQSVHAKEATKDMEVAILKTSQSVSDLRRELHKVAVGRASDLLKVHGEQLPLRALKAAGAEGNLEEVAEYSRTLTEQKEQLVETCRLLCHVSGTEPLEITCIHAEETFHVIGPQIISAAQTLALHPSSKIAKENLEVFCEAWESQLCDMALLLREINDVFEGRRGQLKSLHWLSKHLANMKTAKAVKLDAEEQTSMAKLGLELRLLSSDVDTEVEKWEDQEHEIVRQSQSLATKCRYKTVSSVLKDIPPSLCVYLSLFQLVDEEKTVVMTEMEKLLALCQQLQMGAKTPVQGKAATFQKVTILHLSVFLSLFLLVSALFIRKKRKPITYFCLKSVRFGGR</sequence>
<dbReference type="GO" id="GO:0045296">
    <property type="term" value="F:cadherin binding"/>
    <property type="evidence" value="ECO:0007669"/>
    <property type="project" value="InterPro"/>
</dbReference>
<dbReference type="InterPro" id="IPR030045">
    <property type="entry name" value="CTNNAL1"/>
</dbReference>
<dbReference type="GO" id="GO:0005737">
    <property type="term" value="C:cytoplasm"/>
    <property type="evidence" value="ECO:0007669"/>
    <property type="project" value="UniProtKB-SubCell"/>
</dbReference>
<evidence type="ECO:0000256" key="2">
    <source>
        <dbReference type="ARBA" id="ARBA00008376"/>
    </source>
</evidence>
<keyword evidence="3" id="KW-0963">Cytoplasm</keyword>
<dbReference type="Ensembl" id="ENSPNYT00000011792.1">
    <property type="protein sequence ID" value="ENSPNYP00000011514.1"/>
    <property type="gene ID" value="ENSPNYG00000008694.1"/>
</dbReference>
<dbReference type="InterPro" id="IPR001033">
    <property type="entry name" value="Alpha_catenin"/>
</dbReference>
<protein>
    <recommendedName>
        <fullName evidence="4">Alpha-catulin</fullName>
    </recommendedName>
</protein>
<proteinExistence type="inferred from homology"/>
<dbReference type="InterPro" id="IPR006077">
    <property type="entry name" value="Vinculin/catenin"/>
</dbReference>
<evidence type="ECO:0000256" key="4">
    <source>
        <dbReference type="ARBA" id="ARBA00074310"/>
    </source>
</evidence>
<organism evidence="6">
    <name type="scientific">Pundamilia nyererei</name>
    <dbReference type="NCBI Taxonomy" id="303518"/>
    <lineage>
        <taxon>Eukaryota</taxon>
        <taxon>Metazoa</taxon>
        <taxon>Chordata</taxon>
        <taxon>Craniata</taxon>
        <taxon>Vertebrata</taxon>
        <taxon>Euteleostomi</taxon>
        <taxon>Actinopterygii</taxon>
        <taxon>Neopterygii</taxon>
        <taxon>Teleostei</taxon>
        <taxon>Neoteleostei</taxon>
        <taxon>Acanthomorphata</taxon>
        <taxon>Ovalentaria</taxon>
        <taxon>Cichlomorphae</taxon>
        <taxon>Cichliformes</taxon>
        <taxon>Cichlidae</taxon>
        <taxon>African cichlids</taxon>
        <taxon>Pseudocrenilabrinae</taxon>
        <taxon>Haplochromini</taxon>
        <taxon>Pundamilia</taxon>
    </lineage>
</organism>
<dbReference type="SUPFAM" id="SSF47220">
    <property type="entry name" value="alpha-catenin/vinculin-like"/>
    <property type="match status" value="3"/>
</dbReference>
<evidence type="ECO:0000256" key="5">
    <source>
        <dbReference type="SAM" id="Phobius"/>
    </source>
</evidence>
<dbReference type="Pfam" id="PF01044">
    <property type="entry name" value="Vinculin"/>
    <property type="match status" value="1"/>
</dbReference>
<keyword evidence="5" id="KW-0472">Membrane</keyword>
<dbReference type="GeneTree" id="ENSGT01030000234543"/>
<accession>A0A3B4FP25</accession>
<comment type="subcellular location">
    <subcellularLocation>
        <location evidence="1">Cytoplasm</location>
    </subcellularLocation>
</comment>
<evidence type="ECO:0000313" key="6">
    <source>
        <dbReference type="Ensembl" id="ENSPNYP00000011514.1"/>
    </source>
</evidence>
<evidence type="ECO:0000256" key="3">
    <source>
        <dbReference type="ARBA" id="ARBA00022490"/>
    </source>
</evidence>
<feature type="transmembrane region" description="Helical" evidence="5">
    <location>
        <begin position="663"/>
        <end position="681"/>
    </location>
</feature>
<dbReference type="PRINTS" id="PR00805">
    <property type="entry name" value="ALPHACATENIN"/>
</dbReference>
<dbReference type="GO" id="GO:0051015">
    <property type="term" value="F:actin filament binding"/>
    <property type="evidence" value="ECO:0007669"/>
    <property type="project" value="InterPro"/>
</dbReference>
<dbReference type="GO" id="GO:0007266">
    <property type="term" value="P:Rho protein signal transduction"/>
    <property type="evidence" value="ECO:0007669"/>
    <property type="project" value="InterPro"/>
</dbReference>
<dbReference type="Gene3D" id="1.20.120.230">
    <property type="entry name" value="Alpha-catenin/vinculin-like"/>
    <property type="match status" value="4"/>
</dbReference>
<dbReference type="GO" id="GO:0007155">
    <property type="term" value="P:cell adhesion"/>
    <property type="evidence" value="ECO:0007669"/>
    <property type="project" value="InterPro"/>
</dbReference>
<evidence type="ECO:0000256" key="1">
    <source>
        <dbReference type="ARBA" id="ARBA00004496"/>
    </source>
</evidence>
<name>A0A3B4FP25_9CICH</name>
<dbReference type="AlphaFoldDB" id="A0A3B4FP25"/>
<dbReference type="InterPro" id="IPR036723">
    <property type="entry name" value="Alpha-catenin/vinculin-like_sf"/>
</dbReference>
<dbReference type="PANTHER" id="PTHR46342:SF1">
    <property type="entry name" value="ALPHA-CATULIN"/>
    <property type="match status" value="1"/>
</dbReference>